<proteinExistence type="inferred from homology"/>
<evidence type="ECO:0000313" key="21">
    <source>
        <dbReference type="Proteomes" id="UP000315344"/>
    </source>
</evidence>
<evidence type="ECO:0000256" key="3">
    <source>
        <dbReference type="ARBA" id="ARBA00005119"/>
    </source>
</evidence>
<reference evidence="20 21" key="1">
    <citation type="journal article" date="2017" name="Nat. Commun.">
        <title>In situ click chemistry generation of cyclooxygenase-2 inhibitors.</title>
        <authorList>
            <person name="Bhardwaj A."/>
            <person name="Kaur J."/>
            <person name="Wuest M."/>
            <person name="Wuest F."/>
        </authorList>
    </citation>
    <scope>NUCLEOTIDE SEQUENCE [LARGE SCALE GENOMIC DNA]</scope>
    <source>
        <strain evidence="20">S2_012_000_R3_94</strain>
    </source>
</reference>
<dbReference type="Pfam" id="PF01148">
    <property type="entry name" value="CTP_transf_1"/>
    <property type="match status" value="1"/>
</dbReference>
<evidence type="ECO:0000256" key="1">
    <source>
        <dbReference type="ARBA" id="ARBA00001698"/>
    </source>
</evidence>
<feature type="transmembrane region" description="Helical" evidence="19">
    <location>
        <begin position="132"/>
        <end position="149"/>
    </location>
</feature>
<keyword evidence="9" id="KW-0444">Lipid biosynthesis</keyword>
<evidence type="ECO:0000256" key="13">
    <source>
        <dbReference type="ARBA" id="ARBA00022989"/>
    </source>
</evidence>
<comment type="pathway">
    <text evidence="3 18">Phospholipid metabolism; CDP-diacylglycerol biosynthesis; CDP-diacylglycerol from sn-glycerol 3-phosphate: step 3/3.</text>
</comment>
<keyword evidence="14" id="KW-0443">Lipid metabolism</keyword>
<sequence length="296" mass="31045">MKAEPEKPAPVAKAGNWADLRTRVVSGVVLAVVGLGLMLSSGPVLCAGLSVLVGLMFWELAGLTGDITRPRTNARNAWLIGGLAGLAFAGAALLSGLLIDGIGYGLRWASVPLLLPLIWGCAASVPRNRWPFLLFGVAIFAAAAGIVLVRSEFGLAGLLWIVGTVVLSDVLGYFAGRRFGGPKFWPAISPKKTWSGTIAGWIGAFLLALLVVLISGAQEWYLLIVGPLIAFSGQMGDIAESWLKRRAGVKDSSNLIPGHGGVLDRFDAMTGAFVVPALVYVFVLVPLMLFVGVPQG</sequence>
<feature type="transmembrane region" description="Helical" evidence="19">
    <location>
        <begin position="78"/>
        <end position="99"/>
    </location>
</feature>
<evidence type="ECO:0000256" key="19">
    <source>
        <dbReference type="SAM" id="Phobius"/>
    </source>
</evidence>
<evidence type="ECO:0000256" key="8">
    <source>
        <dbReference type="ARBA" id="ARBA00022475"/>
    </source>
</evidence>
<evidence type="ECO:0000256" key="9">
    <source>
        <dbReference type="ARBA" id="ARBA00022516"/>
    </source>
</evidence>
<evidence type="ECO:0000256" key="7">
    <source>
        <dbReference type="ARBA" id="ARBA00019373"/>
    </source>
</evidence>
<dbReference type="EC" id="2.7.7.41" evidence="6 18"/>
<dbReference type="GO" id="GO:0005886">
    <property type="term" value="C:plasma membrane"/>
    <property type="evidence" value="ECO:0007669"/>
    <property type="project" value="UniProtKB-SubCell"/>
</dbReference>
<dbReference type="PROSITE" id="PS01315">
    <property type="entry name" value="CDS"/>
    <property type="match status" value="1"/>
</dbReference>
<keyword evidence="12 18" id="KW-0548">Nucleotidyltransferase</keyword>
<feature type="transmembrane region" description="Helical" evidence="19">
    <location>
        <begin position="196"/>
        <end position="214"/>
    </location>
</feature>
<evidence type="ECO:0000256" key="15">
    <source>
        <dbReference type="ARBA" id="ARBA00023136"/>
    </source>
</evidence>
<keyword evidence="17" id="KW-1208">Phospholipid metabolism</keyword>
<dbReference type="Proteomes" id="UP000315344">
    <property type="component" value="Unassembled WGS sequence"/>
</dbReference>
<evidence type="ECO:0000256" key="11">
    <source>
        <dbReference type="ARBA" id="ARBA00022692"/>
    </source>
</evidence>
<dbReference type="InterPro" id="IPR000374">
    <property type="entry name" value="PC_trans"/>
</dbReference>
<dbReference type="GO" id="GO:0016024">
    <property type="term" value="P:CDP-diacylglycerol biosynthetic process"/>
    <property type="evidence" value="ECO:0007669"/>
    <property type="project" value="UniProtKB-UniPathway"/>
</dbReference>
<feature type="transmembrane region" description="Helical" evidence="19">
    <location>
        <begin position="105"/>
        <end position="125"/>
    </location>
</feature>
<keyword evidence="15 19" id="KW-0472">Membrane</keyword>
<dbReference type="UniPathway" id="UPA00557">
    <property type="reaction ID" value="UER00614"/>
</dbReference>
<comment type="caution">
    <text evidence="20">The sequence shown here is derived from an EMBL/GenBank/DDBJ whole genome shotgun (WGS) entry which is preliminary data.</text>
</comment>
<comment type="subcellular location">
    <subcellularLocation>
        <location evidence="2">Cell membrane</location>
        <topology evidence="2">Multi-pass membrane protein</topology>
    </subcellularLocation>
</comment>
<evidence type="ECO:0000256" key="14">
    <source>
        <dbReference type="ARBA" id="ARBA00023098"/>
    </source>
</evidence>
<evidence type="ECO:0000256" key="5">
    <source>
        <dbReference type="ARBA" id="ARBA00010185"/>
    </source>
</evidence>
<comment type="similarity">
    <text evidence="5 18">Belongs to the CDS family.</text>
</comment>
<evidence type="ECO:0000256" key="16">
    <source>
        <dbReference type="ARBA" id="ARBA00023209"/>
    </source>
</evidence>
<evidence type="ECO:0000256" key="10">
    <source>
        <dbReference type="ARBA" id="ARBA00022679"/>
    </source>
</evidence>
<dbReference type="AlphaFoldDB" id="A0A533I5Y9"/>
<keyword evidence="8" id="KW-1003">Cell membrane</keyword>
<organism evidence="20 21">
    <name type="scientific">Paracoccus denitrificans</name>
    <dbReference type="NCBI Taxonomy" id="266"/>
    <lineage>
        <taxon>Bacteria</taxon>
        <taxon>Pseudomonadati</taxon>
        <taxon>Pseudomonadota</taxon>
        <taxon>Alphaproteobacteria</taxon>
        <taxon>Rhodobacterales</taxon>
        <taxon>Paracoccaceae</taxon>
        <taxon>Paracoccus</taxon>
    </lineage>
</organism>
<evidence type="ECO:0000256" key="6">
    <source>
        <dbReference type="ARBA" id="ARBA00012487"/>
    </source>
</evidence>
<evidence type="ECO:0000256" key="2">
    <source>
        <dbReference type="ARBA" id="ARBA00004651"/>
    </source>
</evidence>
<dbReference type="EMBL" id="VAFL01000005">
    <property type="protein sequence ID" value="TKW67039.1"/>
    <property type="molecule type" value="Genomic_DNA"/>
</dbReference>
<keyword evidence="10 18" id="KW-0808">Transferase</keyword>
<evidence type="ECO:0000256" key="12">
    <source>
        <dbReference type="ARBA" id="ARBA00022695"/>
    </source>
</evidence>
<keyword evidence="11 18" id="KW-0812">Transmembrane</keyword>
<dbReference type="GO" id="GO:0004605">
    <property type="term" value="F:phosphatidate cytidylyltransferase activity"/>
    <property type="evidence" value="ECO:0007669"/>
    <property type="project" value="UniProtKB-EC"/>
</dbReference>
<comment type="pathway">
    <text evidence="4">Lipid metabolism.</text>
</comment>
<dbReference type="PANTHER" id="PTHR46382">
    <property type="entry name" value="PHOSPHATIDATE CYTIDYLYLTRANSFERASE"/>
    <property type="match status" value="1"/>
</dbReference>
<evidence type="ECO:0000256" key="4">
    <source>
        <dbReference type="ARBA" id="ARBA00005189"/>
    </source>
</evidence>
<keyword evidence="16" id="KW-0594">Phospholipid biosynthesis</keyword>
<keyword evidence="13 19" id="KW-1133">Transmembrane helix</keyword>
<comment type="catalytic activity">
    <reaction evidence="1 18">
        <text>a 1,2-diacyl-sn-glycero-3-phosphate + CTP + H(+) = a CDP-1,2-diacyl-sn-glycerol + diphosphate</text>
        <dbReference type="Rhea" id="RHEA:16229"/>
        <dbReference type="ChEBI" id="CHEBI:15378"/>
        <dbReference type="ChEBI" id="CHEBI:33019"/>
        <dbReference type="ChEBI" id="CHEBI:37563"/>
        <dbReference type="ChEBI" id="CHEBI:58332"/>
        <dbReference type="ChEBI" id="CHEBI:58608"/>
        <dbReference type="EC" id="2.7.7.41"/>
    </reaction>
</comment>
<feature type="transmembrane region" description="Helical" evidence="19">
    <location>
        <begin position="273"/>
        <end position="293"/>
    </location>
</feature>
<evidence type="ECO:0000256" key="18">
    <source>
        <dbReference type="RuleBase" id="RU003938"/>
    </source>
</evidence>
<feature type="transmembrane region" description="Helical" evidence="19">
    <location>
        <begin position="28"/>
        <end position="58"/>
    </location>
</feature>
<dbReference type="PANTHER" id="PTHR46382:SF1">
    <property type="entry name" value="PHOSPHATIDATE CYTIDYLYLTRANSFERASE"/>
    <property type="match status" value="1"/>
</dbReference>
<evidence type="ECO:0000313" key="20">
    <source>
        <dbReference type="EMBL" id="TKW67039.1"/>
    </source>
</evidence>
<gene>
    <name evidence="20" type="ORF">DI616_08190</name>
</gene>
<evidence type="ECO:0000256" key="17">
    <source>
        <dbReference type="ARBA" id="ARBA00023264"/>
    </source>
</evidence>
<protein>
    <recommendedName>
        <fullName evidence="7 18">Phosphatidate cytidylyltransferase</fullName>
        <ecNumber evidence="6 18">2.7.7.41</ecNumber>
    </recommendedName>
</protein>
<feature type="transmembrane region" description="Helical" evidence="19">
    <location>
        <begin position="155"/>
        <end position="175"/>
    </location>
</feature>
<name>A0A533I5Y9_PARDE</name>
<accession>A0A533I5Y9</accession>